<dbReference type="RefSeq" id="WP_110072108.1">
    <property type="nucleotide sequence ID" value="NZ_CM009896.1"/>
</dbReference>
<evidence type="ECO:0000313" key="3">
    <source>
        <dbReference type="EMBL" id="PWT27413.1"/>
    </source>
</evidence>
<evidence type="ECO:0000313" key="2">
    <source>
        <dbReference type="EMBL" id="PWT26233.1"/>
    </source>
</evidence>
<keyword evidence="4" id="KW-1185">Reference proteome</keyword>
<sequence length="455" mass="51838">MSIISQRNDSKELTNTISAFFTNYKIGDLLRKCNGCKQKGIPALDIMKYKLCNIFRDRSMYMQIRTGSFREGFSDNTFYRFLNSPKTNWLKFTTLLSKRIADTIEPLTSEDRINAFIVDDSLFSKTSCKATELAAKVFDHCDMHYKKGFRLMTLCWTDGNTTLPVNGCLLSSTNEKNVLGPETETDKRSLAGKRRALSKMKGTKAMIELIKIALANGHKADYVLFDTWFSSPAQLIDIKSLGLDAIAMVKKSSKIRYLYDGKKLSISKIFGISKKRRGKSKYLLSVPVMVEKNGIQIPAKIVCVRNKNNKKDWIAIISTNADLSEDEIIRVYGKRWNIEVFFKTCKSTLNLVGECRSLSYDALTAHVAIVFTRYMLLAITGRKNQDMRTLGELFFFLVDEMEDITFSYAMELILRAMFVSICKNFNFTENQMDSFIDDFLNGLPGYMRNAIAKAA</sequence>
<name>A0A317G0W4_BUTFI</name>
<protein>
    <submittedName>
        <fullName evidence="2">Transposase</fullName>
    </submittedName>
</protein>
<dbReference type="InterPro" id="IPR038721">
    <property type="entry name" value="IS701-like_DDE_dom"/>
</dbReference>
<dbReference type="EMBL" id="NXNG01000001">
    <property type="protein sequence ID" value="PWT27413.1"/>
    <property type="molecule type" value="Genomic_DNA"/>
</dbReference>
<reference evidence="2 4" key="1">
    <citation type="submission" date="2017-09" db="EMBL/GenBank/DDBJ databases">
        <title>High-quality draft genome sequence of Butyrivibrio fibrisolvens INBov1, isolated from cow rumen.</title>
        <authorList>
            <person name="Rodriguez Hernaez J."/>
            <person name="Rivarola M."/>
            <person name="Paniego N."/>
            <person name="Cravero S."/>
            <person name="Ceron Cucchi M."/>
            <person name="Martinez M.C."/>
        </authorList>
    </citation>
    <scope>NUCLEOTIDE SEQUENCE [LARGE SCALE GENOMIC DNA]</scope>
    <source>
        <strain evidence="2 4">INBov1</strain>
    </source>
</reference>
<dbReference type="Pfam" id="PF13546">
    <property type="entry name" value="DDE_5"/>
    <property type="match status" value="1"/>
</dbReference>
<evidence type="ECO:0000313" key="4">
    <source>
        <dbReference type="Proteomes" id="UP000245488"/>
    </source>
</evidence>
<dbReference type="InterPro" id="IPR012337">
    <property type="entry name" value="RNaseH-like_sf"/>
</dbReference>
<feature type="domain" description="Transposase IS701-like DDE" evidence="1">
    <location>
        <begin position="70"/>
        <end position="255"/>
    </location>
</feature>
<dbReference type="Gene3D" id="3.90.350.10">
    <property type="entry name" value="Transposase Inhibitor Protein From Tn5, Chain A, domain 1"/>
    <property type="match status" value="1"/>
</dbReference>
<accession>A0A317G0W4</accession>
<dbReference type="Proteomes" id="UP000245488">
    <property type="component" value="Chromosome"/>
</dbReference>
<proteinExistence type="predicted"/>
<comment type="caution">
    <text evidence="2">The sequence shown here is derived from an EMBL/GenBank/DDBJ whole genome shotgun (WGS) entry which is preliminary data.</text>
</comment>
<dbReference type="AlphaFoldDB" id="A0A317G0W4"/>
<dbReference type="SUPFAM" id="SSF53098">
    <property type="entry name" value="Ribonuclease H-like"/>
    <property type="match status" value="1"/>
</dbReference>
<organism evidence="2 4">
    <name type="scientific">Butyrivibrio fibrisolvens</name>
    <dbReference type="NCBI Taxonomy" id="831"/>
    <lineage>
        <taxon>Bacteria</taxon>
        <taxon>Bacillati</taxon>
        <taxon>Bacillota</taxon>
        <taxon>Clostridia</taxon>
        <taxon>Lachnospirales</taxon>
        <taxon>Lachnospiraceae</taxon>
        <taxon>Butyrivibrio</taxon>
    </lineage>
</organism>
<gene>
    <name evidence="2" type="ORF">CPT75_03400</name>
    <name evidence="3" type="ORF">CPT75_10025</name>
</gene>
<evidence type="ECO:0000259" key="1">
    <source>
        <dbReference type="Pfam" id="PF13546"/>
    </source>
</evidence>
<dbReference type="EMBL" id="NXNG01000001">
    <property type="protein sequence ID" value="PWT26233.1"/>
    <property type="molecule type" value="Genomic_DNA"/>
</dbReference>